<feature type="compositionally biased region" description="Pro residues" evidence="1">
    <location>
        <begin position="113"/>
        <end position="122"/>
    </location>
</feature>
<evidence type="ECO:0000256" key="1">
    <source>
        <dbReference type="SAM" id="MobiDB-lite"/>
    </source>
</evidence>
<accession>A0A4C1UAX4</accession>
<proteinExistence type="predicted"/>
<gene>
    <name evidence="2" type="ORF">EVAR_12768_1</name>
</gene>
<reference evidence="2 3" key="1">
    <citation type="journal article" date="2019" name="Commun. Biol.">
        <title>The bagworm genome reveals a unique fibroin gene that provides high tensile strength.</title>
        <authorList>
            <person name="Kono N."/>
            <person name="Nakamura H."/>
            <person name="Ohtoshi R."/>
            <person name="Tomita M."/>
            <person name="Numata K."/>
            <person name="Arakawa K."/>
        </authorList>
    </citation>
    <scope>NUCLEOTIDE SEQUENCE [LARGE SCALE GENOMIC DNA]</scope>
</reference>
<feature type="region of interest" description="Disordered" evidence="1">
    <location>
        <begin position="64"/>
        <end position="122"/>
    </location>
</feature>
<evidence type="ECO:0000313" key="2">
    <source>
        <dbReference type="EMBL" id="GBP23488.1"/>
    </source>
</evidence>
<name>A0A4C1UAX4_EUMVA</name>
<comment type="caution">
    <text evidence="2">The sequence shown here is derived from an EMBL/GenBank/DDBJ whole genome shotgun (WGS) entry which is preliminary data.</text>
</comment>
<protein>
    <submittedName>
        <fullName evidence="2">Uncharacterized protein</fullName>
    </submittedName>
</protein>
<sequence length="122" mass="13499">MDTRNPGGVTSALTTFSDRIGYVMEGDRFKKRREEEWAIGTSTHTTKSNSRDCYLVSVFYESPDVRGRRPRGHAMTSVMNYRDRAPSGGDGRASESDPSKSRGRRGGRTTRGAPPPPAHAHE</sequence>
<dbReference type="AlphaFoldDB" id="A0A4C1UAX4"/>
<evidence type="ECO:0000313" key="3">
    <source>
        <dbReference type="Proteomes" id="UP000299102"/>
    </source>
</evidence>
<keyword evidence="3" id="KW-1185">Reference proteome</keyword>
<organism evidence="2 3">
    <name type="scientific">Eumeta variegata</name>
    <name type="common">Bagworm moth</name>
    <name type="synonym">Eumeta japonica</name>
    <dbReference type="NCBI Taxonomy" id="151549"/>
    <lineage>
        <taxon>Eukaryota</taxon>
        <taxon>Metazoa</taxon>
        <taxon>Ecdysozoa</taxon>
        <taxon>Arthropoda</taxon>
        <taxon>Hexapoda</taxon>
        <taxon>Insecta</taxon>
        <taxon>Pterygota</taxon>
        <taxon>Neoptera</taxon>
        <taxon>Endopterygota</taxon>
        <taxon>Lepidoptera</taxon>
        <taxon>Glossata</taxon>
        <taxon>Ditrysia</taxon>
        <taxon>Tineoidea</taxon>
        <taxon>Psychidae</taxon>
        <taxon>Oiketicinae</taxon>
        <taxon>Eumeta</taxon>
    </lineage>
</organism>
<dbReference type="EMBL" id="BGZK01000151">
    <property type="protein sequence ID" value="GBP23488.1"/>
    <property type="molecule type" value="Genomic_DNA"/>
</dbReference>
<dbReference type="Proteomes" id="UP000299102">
    <property type="component" value="Unassembled WGS sequence"/>
</dbReference>